<protein>
    <submittedName>
        <fullName evidence="1">Uncharacterized protein</fullName>
    </submittedName>
</protein>
<reference evidence="1 2" key="1">
    <citation type="submission" date="2020-02" db="EMBL/GenBank/DDBJ databases">
        <title>Complete genome sequence of the novel Campylobacter species Candidatus Campylobacter infans.</title>
        <authorList>
            <person name="Duim B."/>
            <person name="Zomer A."/>
            <person name="van der Graaf L."/>
            <person name="Wagenaar J."/>
        </authorList>
    </citation>
    <scope>NUCLEOTIDE SEQUENCE [LARGE SCALE GENOMIC DNA]</scope>
    <source>
        <strain evidence="1 2">19S00001</strain>
    </source>
</reference>
<dbReference type="RefSeq" id="WP_179975120.1">
    <property type="nucleotide sequence ID" value="NZ_CP049075.1"/>
</dbReference>
<proteinExistence type="predicted"/>
<dbReference type="AlphaFoldDB" id="A0A7H9CL42"/>
<dbReference type="Proteomes" id="UP000509414">
    <property type="component" value="Chromosome"/>
</dbReference>
<organism evidence="1 2">
    <name type="scientific">Candidatus Campylobacter infans</name>
    <dbReference type="NCBI Taxonomy" id="2561898"/>
    <lineage>
        <taxon>Bacteria</taxon>
        <taxon>Pseudomonadati</taxon>
        <taxon>Campylobacterota</taxon>
        <taxon>Epsilonproteobacteria</taxon>
        <taxon>Campylobacterales</taxon>
        <taxon>Campylobacteraceae</taxon>
        <taxon>Campylobacter</taxon>
    </lineage>
</organism>
<dbReference type="KEGG" id="cinf:CINF_1538"/>
<dbReference type="EMBL" id="CP049075">
    <property type="protein sequence ID" value="QLI06015.1"/>
    <property type="molecule type" value="Genomic_DNA"/>
</dbReference>
<gene>
    <name evidence="1" type="ORF">CINF_1538</name>
</gene>
<keyword evidence="2" id="KW-1185">Reference proteome</keyword>
<sequence>MTFNAGFYYIGSLFGLLRFELASLIKTGFGEIKISDLYRLYPDSDFSDLGEFCADFSQEISIQYANFFIGPKDSTLSDNTGFKYSIEGEHIGIINLSALTQNALDTKLLTYRHNRVCSKFSEFNYGRSAQFNENFKVLEKHDKIIIADIVIFKNHNLG</sequence>
<evidence type="ECO:0000313" key="1">
    <source>
        <dbReference type="EMBL" id="QLI06015.1"/>
    </source>
</evidence>
<name>A0A7H9CL42_9BACT</name>
<evidence type="ECO:0000313" key="2">
    <source>
        <dbReference type="Proteomes" id="UP000509414"/>
    </source>
</evidence>
<accession>A0A7H9CL42</accession>